<dbReference type="InterPro" id="IPR019004">
    <property type="entry name" value="YqeY/Aim41"/>
</dbReference>
<dbReference type="InterPro" id="IPR023168">
    <property type="entry name" value="GatB_Yqey_C_2"/>
</dbReference>
<name>A0A1F5B3A4_9BACT</name>
<dbReference type="AlphaFoldDB" id="A0A1F5B3A4"/>
<dbReference type="Gene3D" id="1.10.1510.10">
    <property type="entry name" value="Uncharacterised protein YqeY/AIM41 PF09424, N-terminal domain"/>
    <property type="match status" value="1"/>
</dbReference>
<accession>A0A1F5B3A4</accession>
<dbReference type="PANTHER" id="PTHR28055:SF1">
    <property type="entry name" value="ALTERED INHERITANCE OF MITOCHONDRIA PROTEIN 41, MITOCHONDRIAL"/>
    <property type="match status" value="1"/>
</dbReference>
<sequence length="171" mass="19324">MLKEKINKDLTIALKSGSGDIVAALRFLMSTIKNKELEKRTKLSKENKLAEELEKLSELSDEETISAVLGEIKKHKESIVQYEKGGRADLVEKEIKELEIIKKYAPEEMGEEELRTVVKKKISEMGKITEKEFGKIMGSVMAEVKGRAGGDAVKKIIEEELKNESRNFNLQ</sequence>
<protein>
    <recommendedName>
        <fullName evidence="3">Glutamyl-tRNA amidotransferase</fullName>
    </recommendedName>
</protein>
<dbReference type="InterPro" id="IPR003789">
    <property type="entry name" value="Asn/Gln_tRNA_amidoTrase-B-like"/>
</dbReference>
<dbReference type="GO" id="GO:0016884">
    <property type="term" value="F:carbon-nitrogen ligase activity, with glutamine as amido-N-donor"/>
    <property type="evidence" value="ECO:0007669"/>
    <property type="project" value="InterPro"/>
</dbReference>
<dbReference type="InterPro" id="IPR042184">
    <property type="entry name" value="YqeY/Aim41_N"/>
</dbReference>
<dbReference type="EMBL" id="MEYK01000024">
    <property type="protein sequence ID" value="OGD25079.1"/>
    <property type="molecule type" value="Genomic_DNA"/>
</dbReference>
<gene>
    <name evidence="1" type="ORF">A2819_01810</name>
</gene>
<dbReference type="SUPFAM" id="SSF89095">
    <property type="entry name" value="GatB/YqeY motif"/>
    <property type="match status" value="1"/>
</dbReference>
<evidence type="ECO:0000313" key="1">
    <source>
        <dbReference type="EMBL" id="OGD25079.1"/>
    </source>
</evidence>
<reference evidence="1 2" key="1">
    <citation type="journal article" date="2016" name="Nat. Commun.">
        <title>Thousands of microbial genomes shed light on interconnected biogeochemical processes in an aquifer system.</title>
        <authorList>
            <person name="Anantharaman K."/>
            <person name="Brown C.T."/>
            <person name="Hug L.A."/>
            <person name="Sharon I."/>
            <person name="Castelle C.J."/>
            <person name="Probst A.J."/>
            <person name="Thomas B.C."/>
            <person name="Singh A."/>
            <person name="Wilkins M.J."/>
            <person name="Karaoz U."/>
            <person name="Brodie E.L."/>
            <person name="Williams K.H."/>
            <person name="Hubbard S.S."/>
            <person name="Banfield J.F."/>
        </authorList>
    </citation>
    <scope>NUCLEOTIDE SEQUENCE [LARGE SCALE GENOMIC DNA]</scope>
</reference>
<comment type="caution">
    <text evidence="1">The sequence shown here is derived from an EMBL/GenBank/DDBJ whole genome shotgun (WGS) entry which is preliminary data.</text>
</comment>
<proteinExistence type="predicted"/>
<dbReference type="PANTHER" id="PTHR28055">
    <property type="entry name" value="ALTERED INHERITANCE OF MITOCHONDRIA PROTEIN 41, MITOCHONDRIAL"/>
    <property type="match status" value="1"/>
</dbReference>
<evidence type="ECO:0000313" key="2">
    <source>
        <dbReference type="Proteomes" id="UP000176431"/>
    </source>
</evidence>
<dbReference type="Proteomes" id="UP000176431">
    <property type="component" value="Unassembled WGS sequence"/>
</dbReference>
<evidence type="ECO:0008006" key="3">
    <source>
        <dbReference type="Google" id="ProtNLM"/>
    </source>
</evidence>
<dbReference type="Pfam" id="PF09424">
    <property type="entry name" value="YqeY"/>
    <property type="match status" value="1"/>
</dbReference>
<dbReference type="Gene3D" id="1.10.10.410">
    <property type="match status" value="1"/>
</dbReference>
<organism evidence="1 2">
    <name type="scientific">Candidatus Azambacteria bacterium RIFCSPHIGHO2_01_FULL_40_24</name>
    <dbReference type="NCBI Taxonomy" id="1797301"/>
    <lineage>
        <taxon>Bacteria</taxon>
        <taxon>Candidatus Azamiibacteriota</taxon>
    </lineage>
</organism>